<comment type="caution">
    <text evidence="2">The sequence shown here is derived from an EMBL/GenBank/DDBJ whole genome shotgun (WGS) entry which is preliminary data.</text>
</comment>
<reference evidence="3" key="1">
    <citation type="journal article" date="2019" name="Int. J. Syst. Evol. Microbiol.">
        <title>The Global Catalogue of Microorganisms (GCM) 10K type strain sequencing project: providing services to taxonomists for standard genome sequencing and annotation.</title>
        <authorList>
            <consortium name="The Broad Institute Genomics Platform"/>
            <consortium name="The Broad Institute Genome Sequencing Center for Infectious Disease"/>
            <person name="Wu L."/>
            <person name="Ma J."/>
        </authorList>
    </citation>
    <scope>NUCLEOTIDE SEQUENCE [LARGE SCALE GENOMIC DNA]</scope>
    <source>
        <strain evidence="3">KCTC 12861</strain>
    </source>
</reference>
<dbReference type="Proteomes" id="UP000637980">
    <property type="component" value="Unassembled WGS sequence"/>
</dbReference>
<dbReference type="SUPFAM" id="SSF54975">
    <property type="entry name" value="Acylphosphatase/BLUF domain-like"/>
    <property type="match status" value="1"/>
</dbReference>
<dbReference type="PROSITE" id="PS50925">
    <property type="entry name" value="BLUF"/>
    <property type="match status" value="1"/>
</dbReference>
<dbReference type="Gene3D" id="3.30.70.100">
    <property type="match status" value="1"/>
</dbReference>
<evidence type="ECO:0000313" key="2">
    <source>
        <dbReference type="EMBL" id="GHB18844.1"/>
    </source>
</evidence>
<evidence type="ECO:0000313" key="3">
    <source>
        <dbReference type="Proteomes" id="UP000637980"/>
    </source>
</evidence>
<dbReference type="SMART" id="SM01034">
    <property type="entry name" value="BLUF"/>
    <property type="match status" value="1"/>
</dbReference>
<keyword evidence="3" id="KW-1185">Reference proteome</keyword>
<name>A0ABQ3DWX5_9HYPH</name>
<dbReference type="EMBL" id="BMXE01000001">
    <property type="protein sequence ID" value="GHB18844.1"/>
    <property type="molecule type" value="Genomic_DNA"/>
</dbReference>
<protein>
    <recommendedName>
        <fullName evidence="1">BLUF domain-containing protein</fullName>
    </recommendedName>
</protein>
<dbReference type="Pfam" id="PF04940">
    <property type="entry name" value="BLUF"/>
    <property type="match status" value="1"/>
</dbReference>
<accession>A0ABQ3DWX5</accession>
<organism evidence="2 3">
    <name type="scientific">Pseudovibrio japonicus</name>
    <dbReference type="NCBI Taxonomy" id="366534"/>
    <lineage>
        <taxon>Bacteria</taxon>
        <taxon>Pseudomonadati</taxon>
        <taxon>Pseudomonadota</taxon>
        <taxon>Alphaproteobacteria</taxon>
        <taxon>Hyphomicrobiales</taxon>
        <taxon>Stappiaceae</taxon>
        <taxon>Pseudovibrio</taxon>
    </lineage>
</organism>
<evidence type="ECO:0000259" key="1">
    <source>
        <dbReference type="PROSITE" id="PS50925"/>
    </source>
</evidence>
<dbReference type="InterPro" id="IPR036046">
    <property type="entry name" value="Acylphosphatase-like_dom_sf"/>
</dbReference>
<gene>
    <name evidence="2" type="ORF">GCM10007094_03300</name>
</gene>
<dbReference type="RefSeq" id="WP_209008751.1">
    <property type="nucleotide sequence ID" value="NZ_BMXE01000001.1"/>
</dbReference>
<proteinExistence type="predicted"/>
<dbReference type="InterPro" id="IPR007024">
    <property type="entry name" value="BLUF_domain"/>
</dbReference>
<sequence length="163" mass="18977">MSDFPEQEDLTMSVTQLCYRSRIHWPALRYGLDEEVERSLTRIRRINSMAGVTGALILTDNHVFQLLEGPWPSVKRTFECVLEDKRHSDLTVLSNEEQDFRLFHNSWMHFCDLREDADRAHPGFLGNLLAHPDRTCGEEVMELLLLLSMNMSENQLTNRLALM</sequence>
<feature type="domain" description="BLUF" evidence="1">
    <location>
        <begin position="14"/>
        <end position="110"/>
    </location>
</feature>